<evidence type="ECO:0000313" key="1">
    <source>
        <dbReference type="EMBL" id="KAH7282834.1"/>
    </source>
</evidence>
<sequence length="107" mass="11963">MQMDPCFSICSSISKLIVVYYGTIFSRAFPNMTIILLSGSKKMLALCTFMYVSASTMQCYASIPVANSSYIPFLFLEGPNAIALKYANRLGGPKLNHTLFFIELDFY</sequence>
<keyword evidence="2" id="KW-1185">Reference proteome</keyword>
<name>A0A8T2QGT1_CERRI</name>
<reference evidence="1" key="1">
    <citation type="submission" date="2021-08" db="EMBL/GenBank/DDBJ databases">
        <title>WGS assembly of Ceratopteris richardii.</title>
        <authorList>
            <person name="Marchant D.B."/>
            <person name="Chen G."/>
            <person name="Jenkins J."/>
            <person name="Shu S."/>
            <person name="Leebens-Mack J."/>
            <person name="Grimwood J."/>
            <person name="Schmutz J."/>
            <person name="Soltis P."/>
            <person name="Soltis D."/>
            <person name="Chen Z.-H."/>
        </authorList>
    </citation>
    <scope>NUCLEOTIDE SEQUENCE</scope>
    <source>
        <strain evidence="1">Whitten #5841</strain>
        <tissue evidence="1">Leaf</tissue>
    </source>
</reference>
<gene>
    <name evidence="1" type="ORF">KP509_35G049600</name>
</gene>
<comment type="caution">
    <text evidence="1">The sequence shown here is derived from an EMBL/GenBank/DDBJ whole genome shotgun (WGS) entry which is preliminary data.</text>
</comment>
<proteinExistence type="predicted"/>
<dbReference type="Proteomes" id="UP000825935">
    <property type="component" value="Chromosome 35"/>
</dbReference>
<evidence type="ECO:0000313" key="2">
    <source>
        <dbReference type="Proteomes" id="UP000825935"/>
    </source>
</evidence>
<organism evidence="1 2">
    <name type="scientific">Ceratopteris richardii</name>
    <name type="common">Triangle waterfern</name>
    <dbReference type="NCBI Taxonomy" id="49495"/>
    <lineage>
        <taxon>Eukaryota</taxon>
        <taxon>Viridiplantae</taxon>
        <taxon>Streptophyta</taxon>
        <taxon>Embryophyta</taxon>
        <taxon>Tracheophyta</taxon>
        <taxon>Polypodiopsida</taxon>
        <taxon>Polypodiidae</taxon>
        <taxon>Polypodiales</taxon>
        <taxon>Pteridineae</taxon>
        <taxon>Pteridaceae</taxon>
        <taxon>Parkerioideae</taxon>
        <taxon>Ceratopteris</taxon>
    </lineage>
</organism>
<protein>
    <submittedName>
        <fullName evidence="1">Uncharacterized protein</fullName>
    </submittedName>
</protein>
<accession>A0A8T2QGT1</accession>
<dbReference type="EMBL" id="CM035440">
    <property type="protein sequence ID" value="KAH7282834.1"/>
    <property type="molecule type" value="Genomic_DNA"/>
</dbReference>
<dbReference type="AlphaFoldDB" id="A0A8T2QGT1"/>